<reference evidence="2 3" key="1">
    <citation type="submission" date="2021-06" db="EMBL/GenBank/DDBJ databases">
        <authorList>
            <person name="Kallberg Y."/>
            <person name="Tangrot J."/>
            <person name="Rosling A."/>
        </authorList>
    </citation>
    <scope>NUCLEOTIDE SEQUENCE [LARGE SCALE GENOMIC DNA]</scope>
    <source>
        <strain evidence="2 3">120-4 pot B 10/14</strain>
    </source>
</reference>
<comment type="caution">
    <text evidence="2">The sequence shown here is derived from an EMBL/GenBank/DDBJ whole genome shotgun (WGS) entry which is preliminary data.</text>
</comment>
<evidence type="ECO:0000256" key="1">
    <source>
        <dbReference type="SAM" id="MobiDB-lite"/>
    </source>
</evidence>
<accession>A0ABN7UN94</accession>
<organism evidence="2 3">
    <name type="scientific">Gigaspora margarita</name>
    <dbReference type="NCBI Taxonomy" id="4874"/>
    <lineage>
        <taxon>Eukaryota</taxon>
        <taxon>Fungi</taxon>
        <taxon>Fungi incertae sedis</taxon>
        <taxon>Mucoromycota</taxon>
        <taxon>Glomeromycotina</taxon>
        <taxon>Glomeromycetes</taxon>
        <taxon>Diversisporales</taxon>
        <taxon>Gigasporaceae</taxon>
        <taxon>Gigaspora</taxon>
    </lineage>
</organism>
<gene>
    <name evidence="2" type="ORF">GMARGA_LOCUS8566</name>
</gene>
<dbReference type="Proteomes" id="UP000789901">
    <property type="component" value="Unassembled WGS sequence"/>
</dbReference>
<protein>
    <submittedName>
        <fullName evidence="2">28904_t:CDS:1</fullName>
    </submittedName>
</protein>
<keyword evidence="3" id="KW-1185">Reference proteome</keyword>
<dbReference type="EMBL" id="CAJVQB010004428">
    <property type="protein sequence ID" value="CAG8635590.1"/>
    <property type="molecule type" value="Genomic_DNA"/>
</dbReference>
<proteinExistence type="predicted"/>
<evidence type="ECO:0000313" key="2">
    <source>
        <dbReference type="EMBL" id="CAG8635590.1"/>
    </source>
</evidence>
<evidence type="ECO:0000313" key="3">
    <source>
        <dbReference type="Proteomes" id="UP000789901"/>
    </source>
</evidence>
<sequence length="118" mass="14119">MISILKNPKDVFIGNAKDHFWVDLVSFERYPDKEYQYVAYLRDHFTRFSWTYPLRTKEAFEKQHNINMEEDLSKNFVRNEEGLESTNGYDSLHDDNGDFNNMDNEQNLSFNSSTNFEN</sequence>
<feature type="region of interest" description="Disordered" evidence="1">
    <location>
        <begin position="84"/>
        <end position="118"/>
    </location>
</feature>
<feature type="compositionally biased region" description="Polar residues" evidence="1">
    <location>
        <begin position="98"/>
        <end position="118"/>
    </location>
</feature>
<name>A0ABN7UN94_GIGMA</name>